<evidence type="ECO:0000313" key="2">
    <source>
        <dbReference type="Proteomes" id="UP001345963"/>
    </source>
</evidence>
<gene>
    <name evidence="1" type="ORF">ATANTOWER_012086</name>
</gene>
<name>A0ABU7C1H0_9TELE</name>
<proteinExistence type="predicted"/>
<protein>
    <submittedName>
        <fullName evidence="1">Uncharacterized protein</fullName>
    </submittedName>
</protein>
<dbReference type="EMBL" id="JAHUTI010071432">
    <property type="protein sequence ID" value="MED6255613.1"/>
    <property type="molecule type" value="Genomic_DNA"/>
</dbReference>
<accession>A0ABU7C1H0</accession>
<comment type="caution">
    <text evidence="1">The sequence shown here is derived from an EMBL/GenBank/DDBJ whole genome shotgun (WGS) entry which is preliminary data.</text>
</comment>
<feature type="non-terminal residue" evidence="1">
    <location>
        <position position="1"/>
    </location>
</feature>
<dbReference type="Proteomes" id="UP001345963">
    <property type="component" value="Unassembled WGS sequence"/>
</dbReference>
<evidence type="ECO:0000313" key="1">
    <source>
        <dbReference type="EMBL" id="MED6255613.1"/>
    </source>
</evidence>
<sequence>IFIQPEQAPATELRLSRMHEDTRGGGEEWRSVDVDIYLTYCETSNTDTFQHKAEDESSKSTYTEVKISSRSSASPVTGPCENIHSVVYSALQMDVSSDSCHAVEDLL</sequence>
<keyword evidence="2" id="KW-1185">Reference proteome</keyword>
<organism evidence="1 2">
    <name type="scientific">Ataeniobius toweri</name>
    <dbReference type="NCBI Taxonomy" id="208326"/>
    <lineage>
        <taxon>Eukaryota</taxon>
        <taxon>Metazoa</taxon>
        <taxon>Chordata</taxon>
        <taxon>Craniata</taxon>
        <taxon>Vertebrata</taxon>
        <taxon>Euteleostomi</taxon>
        <taxon>Actinopterygii</taxon>
        <taxon>Neopterygii</taxon>
        <taxon>Teleostei</taxon>
        <taxon>Neoteleostei</taxon>
        <taxon>Acanthomorphata</taxon>
        <taxon>Ovalentaria</taxon>
        <taxon>Atherinomorphae</taxon>
        <taxon>Cyprinodontiformes</taxon>
        <taxon>Goodeidae</taxon>
        <taxon>Ataeniobius</taxon>
    </lineage>
</organism>
<reference evidence="1 2" key="1">
    <citation type="submission" date="2021-07" db="EMBL/GenBank/DDBJ databases">
        <authorList>
            <person name="Palmer J.M."/>
        </authorList>
    </citation>
    <scope>NUCLEOTIDE SEQUENCE [LARGE SCALE GENOMIC DNA]</scope>
    <source>
        <strain evidence="1 2">AT_MEX2019</strain>
        <tissue evidence="1">Muscle</tissue>
    </source>
</reference>